<keyword evidence="1" id="KW-1133">Transmembrane helix</keyword>
<name>A0A1S7QBK0_9HYPH</name>
<keyword evidence="3" id="KW-1185">Reference proteome</keyword>
<protein>
    <submittedName>
        <fullName evidence="2">Uncharacterized protein</fullName>
    </submittedName>
</protein>
<sequence length="193" mass="22199">MTKDFIVSLISSQFFQAIVIAILTIWLTQVVAARGKLMWSVRHAHWYRLPSANQDGTELNIVTQELWFNNAGRAAVEDIEIVLNWTPQHYELWTPREFSQNVLPDGRLIIKVPFLSASDWFSISILDVKRLPEIVNVRSKNSKTRLIAMEPTRKFPDYALWMFAVVLIMGLATIIYFLISFGKILFELSGALQ</sequence>
<reference evidence="3" key="1">
    <citation type="submission" date="2016-01" db="EMBL/GenBank/DDBJ databases">
        <authorList>
            <person name="Regsiter A."/>
            <person name="william w."/>
        </authorList>
    </citation>
    <scope>NUCLEOTIDE SEQUENCE [LARGE SCALE GENOMIC DNA]</scope>
    <source>
        <strain evidence="3">CFBP 6623</strain>
    </source>
</reference>
<dbReference type="Proteomes" id="UP000191988">
    <property type="component" value="Unassembled WGS sequence"/>
</dbReference>
<feature type="transmembrane region" description="Helical" evidence="1">
    <location>
        <begin position="158"/>
        <end position="179"/>
    </location>
</feature>
<proteinExistence type="predicted"/>
<evidence type="ECO:0000256" key="1">
    <source>
        <dbReference type="SAM" id="Phobius"/>
    </source>
</evidence>
<evidence type="ECO:0000313" key="3">
    <source>
        <dbReference type="Proteomes" id="UP000191988"/>
    </source>
</evidence>
<dbReference type="EMBL" id="FBWK01000037">
    <property type="protein sequence ID" value="CUX34278.1"/>
    <property type="molecule type" value="Genomic_DNA"/>
</dbReference>
<keyword evidence="1" id="KW-0472">Membrane</keyword>
<organism evidence="2 3">
    <name type="scientific">Agrobacterium tomkonis CFBP 6623</name>
    <dbReference type="NCBI Taxonomy" id="1183432"/>
    <lineage>
        <taxon>Bacteria</taxon>
        <taxon>Pseudomonadati</taxon>
        <taxon>Pseudomonadota</taxon>
        <taxon>Alphaproteobacteria</taxon>
        <taxon>Hyphomicrobiales</taxon>
        <taxon>Rhizobiaceae</taxon>
        <taxon>Rhizobium/Agrobacterium group</taxon>
        <taxon>Agrobacterium</taxon>
        <taxon>Agrobacterium tumefaciens complex</taxon>
    </lineage>
</organism>
<dbReference type="RefSeq" id="WP_080842307.1">
    <property type="nucleotide sequence ID" value="NZ_LT009723.1"/>
</dbReference>
<evidence type="ECO:0000313" key="2">
    <source>
        <dbReference type="EMBL" id="CUX34278.1"/>
    </source>
</evidence>
<feature type="transmembrane region" description="Helical" evidence="1">
    <location>
        <begin position="6"/>
        <end position="28"/>
    </location>
</feature>
<dbReference type="STRING" id="1183432.AGR3A_Cc420190"/>
<gene>
    <name evidence="2" type="ORF">AGR3A_Cc420190</name>
</gene>
<accession>A0A1S7QBK0</accession>
<keyword evidence="1" id="KW-0812">Transmembrane</keyword>
<dbReference type="AlphaFoldDB" id="A0A1S7QBK0"/>